<evidence type="ECO:0000256" key="3">
    <source>
        <dbReference type="ARBA" id="ARBA00022884"/>
    </source>
</evidence>
<evidence type="ECO:0000256" key="1">
    <source>
        <dbReference type="ARBA" id="ARBA00009512"/>
    </source>
</evidence>
<dbReference type="GO" id="GO:0005840">
    <property type="term" value="C:ribosome"/>
    <property type="evidence" value="ECO:0007669"/>
    <property type="project" value="UniProtKB-KW"/>
</dbReference>
<evidence type="ECO:0000313" key="8">
    <source>
        <dbReference type="Proteomes" id="UP000290289"/>
    </source>
</evidence>
<dbReference type="PROSITE" id="PS01048">
    <property type="entry name" value="RIBOSOMAL_S6"/>
    <property type="match status" value="1"/>
</dbReference>
<keyword evidence="8" id="KW-1185">Reference proteome</keyword>
<dbReference type="InterPro" id="IPR035980">
    <property type="entry name" value="Ribosomal_bS6_sf"/>
</dbReference>
<dbReference type="InterPro" id="IPR020814">
    <property type="entry name" value="Ribosomal_S6_plastid/chlpt"/>
</dbReference>
<name>A0A498HRP8_MALDO</name>
<evidence type="ECO:0000256" key="5">
    <source>
        <dbReference type="ARBA" id="ARBA00023274"/>
    </source>
</evidence>
<keyword evidence="4" id="KW-0689">Ribosomal protein</keyword>
<dbReference type="NCBIfam" id="TIGR00166">
    <property type="entry name" value="S6"/>
    <property type="match status" value="1"/>
</dbReference>
<feature type="region of interest" description="Disordered" evidence="6">
    <location>
        <begin position="236"/>
        <end position="273"/>
    </location>
</feature>
<dbReference type="Gene3D" id="3.30.70.60">
    <property type="match status" value="1"/>
</dbReference>
<dbReference type="InterPro" id="IPR014717">
    <property type="entry name" value="Transl_elong_EF1B/ribsomal_bS6"/>
</dbReference>
<dbReference type="GO" id="GO:0003735">
    <property type="term" value="F:structural constituent of ribosome"/>
    <property type="evidence" value="ECO:0007669"/>
    <property type="project" value="InterPro"/>
</dbReference>
<sequence>MGALIHSFSVASLTPTALKLVCTNGPSSKNQNSSFQFSNGFSSFSYRRPFPAQKLPVRVRRPVIVFAKKNSNKEKKKEDNHSFASKPDEATGPFPESVLLKQKKVQEDGNLLPEFADAEEEKVYEFLKLQLQSNLNEERMRHYELVYLIHEKHAEEVGSVKEKIEEFLAEKKARIWRVSNWGMRRLAYQIKKAKNAYYVLMNFEMEAKWINDFKTLLDKDERVIRHLVIKRDEAITEDCPPPPEFHTLGGGTDSDEEEEDDMEYDDEEYEDDDEDGIIIVDADNDDIEEDREQRRSTTTQTYSQNCKSVTMATFAYATTTAIVFLILLPLSCSSESILHNHHHGGSSSVQKSDVDLLEFPLNLEYLEAEFFLYGSLGYGLDKVYPSLAQGGPSPIGAKKAHLDDFTRDVIEQFGWQEVGHLRAIKKTVKGFPRPLLNISAASFAHVFDSAFGSPLNPPFDPYANSINYLLASYLIPYVGLTGYVGASPKLQGATSKRLVAGLLGVESGQDAVIRALLYERAKLKVEPYGITVAEFTNRISELRNKLGHEGLKDEDLVVPKHLGAEGKVSGNIIAGDVYSVAYDRTPEEILRIVYGSGNERVPGDWPQMT</sequence>
<feature type="region of interest" description="Disordered" evidence="6">
    <location>
        <begin position="70"/>
        <end position="95"/>
    </location>
</feature>
<gene>
    <name evidence="7" type="ORF">DVH24_025332</name>
</gene>
<dbReference type="InterPro" id="IPR000529">
    <property type="entry name" value="Ribosomal_bS6"/>
</dbReference>
<keyword evidence="2" id="KW-0699">rRNA-binding</keyword>
<feature type="compositionally biased region" description="Basic and acidic residues" evidence="6">
    <location>
        <begin position="71"/>
        <end position="89"/>
    </location>
</feature>
<reference evidence="7 8" key="1">
    <citation type="submission" date="2018-10" db="EMBL/GenBank/DDBJ databases">
        <title>A high-quality apple genome assembly.</title>
        <authorList>
            <person name="Hu J."/>
        </authorList>
    </citation>
    <scope>NUCLEOTIDE SEQUENCE [LARGE SCALE GENOMIC DNA]</scope>
    <source>
        <strain evidence="8">cv. HFTH1</strain>
        <tissue evidence="7">Young leaf</tissue>
    </source>
</reference>
<dbReference type="GO" id="GO:0019843">
    <property type="term" value="F:rRNA binding"/>
    <property type="evidence" value="ECO:0007669"/>
    <property type="project" value="UniProtKB-KW"/>
</dbReference>
<dbReference type="SUPFAM" id="SSF54995">
    <property type="entry name" value="Ribosomal protein S6"/>
    <property type="match status" value="1"/>
</dbReference>
<dbReference type="CDD" id="cd00473">
    <property type="entry name" value="bS6"/>
    <property type="match status" value="1"/>
</dbReference>
<dbReference type="EMBL" id="RDQH01000342">
    <property type="protein sequence ID" value="RXH71831.1"/>
    <property type="molecule type" value="Genomic_DNA"/>
</dbReference>
<feature type="compositionally biased region" description="Acidic residues" evidence="6">
    <location>
        <begin position="253"/>
        <end position="273"/>
    </location>
</feature>
<evidence type="ECO:0000256" key="4">
    <source>
        <dbReference type="ARBA" id="ARBA00022980"/>
    </source>
</evidence>
<dbReference type="GO" id="GO:1990904">
    <property type="term" value="C:ribonucleoprotein complex"/>
    <property type="evidence" value="ECO:0007669"/>
    <property type="project" value="UniProtKB-KW"/>
</dbReference>
<dbReference type="InterPro" id="IPR020815">
    <property type="entry name" value="Ribosomal_bS6_CS"/>
</dbReference>
<comment type="similarity">
    <text evidence="1">Belongs to the bacterial ribosomal protein bS6 family.</text>
</comment>
<protein>
    <submittedName>
        <fullName evidence="7">Uncharacterized protein</fullName>
    </submittedName>
</protein>
<dbReference type="GO" id="GO:0006412">
    <property type="term" value="P:translation"/>
    <property type="evidence" value="ECO:0007669"/>
    <property type="project" value="InterPro"/>
</dbReference>
<evidence type="ECO:0000256" key="6">
    <source>
        <dbReference type="SAM" id="MobiDB-lite"/>
    </source>
</evidence>
<dbReference type="PANTHER" id="PTHR31694">
    <property type="entry name" value="DESICCATION-LIKE PROTEIN"/>
    <property type="match status" value="1"/>
</dbReference>
<keyword evidence="5" id="KW-0687">Ribonucleoprotein</keyword>
<organism evidence="7 8">
    <name type="scientific">Malus domestica</name>
    <name type="common">Apple</name>
    <name type="synonym">Pyrus malus</name>
    <dbReference type="NCBI Taxonomy" id="3750"/>
    <lineage>
        <taxon>Eukaryota</taxon>
        <taxon>Viridiplantae</taxon>
        <taxon>Streptophyta</taxon>
        <taxon>Embryophyta</taxon>
        <taxon>Tracheophyta</taxon>
        <taxon>Spermatophyta</taxon>
        <taxon>Magnoliopsida</taxon>
        <taxon>eudicotyledons</taxon>
        <taxon>Gunneridae</taxon>
        <taxon>Pentapetalae</taxon>
        <taxon>rosids</taxon>
        <taxon>fabids</taxon>
        <taxon>Rosales</taxon>
        <taxon>Rosaceae</taxon>
        <taxon>Amygdaloideae</taxon>
        <taxon>Maleae</taxon>
        <taxon>Malus</taxon>
    </lineage>
</organism>
<dbReference type="PANTHER" id="PTHR31694:SF12">
    <property type="entry name" value="DESICCATION-LIKE PROTEIN"/>
    <property type="match status" value="1"/>
</dbReference>
<dbReference type="FunFam" id="3.30.70.60:FF:000002">
    <property type="entry name" value="30S ribosomal protein S6"/>
    <property type="match status" value="1"/>
</dbReference>
<evidence type="ECO:0000256" key="2">
    <source>
        <dbReference type="ARBA" id="ARBA00022730"/>
    </source>
</evidence>
<dbReference type="InterPro" id="IPR052965">
    <property type="entry name" value="Pigment-catalase-like"/>
</dbReference>
<dbReference type="AlphaFoldDB" id="A0A498HRP8"/>
<dbReference type="Pfam" id="PF13668">
    <property type="entry name" value="Ferritin_2"/>
    <property type="match status" value="1"/>
</dbReference>
<dbReference type="HAMAP" id="MF_00360">
    <property type="entry name" value="Ribosomal_bS6"/>
    <property type="match status" value="1"/>
</dbReference>
<accession>A0A498HRP8</accession>
<evidence type="ECO:0000313" key="7">
    <source>
        <dbReference type="EMBL" id="RXH71831.1"/>
    </source>
</evidence>
<comment type="caution">
    <text evidence="7">The sequence shown here is derived from an EMBL/GenBank/DDBJ whole genome shotgun (WGS) entry which is preliminary data.</text>
</comment>
<proteinExistence type="inferred from homology"/>
<dbReference type="Proteomes" id="UP000290289">
    <property type="component" value="Chromosome 16"/>
</dbReference>
<dbReference type="Pfam" id="PF01250">
    <property type="entry name" value="Ribosomal_S6"/>
    <property type="match status" value="1"/>
</dbReference>
<keyword evidence="3" id="KW-0694">RNA-binding</keyword>